<dbReference type="HOGENOM" id="CLU_2702306_0_0_5"/>
<sequence length="73" mass="7758">MATLHVLDAQLRSGRLTSEFHSQSGLIGGASLAGAIQQRVQGEAASKLKPMMKGTVCLINSPRRLSPQSTIVR</sequence>
<gene>
    <name evidence="1" type="ORF">BN877_p0337</name>
</gene>
<keyword evidence="1" id="KW-0614">Plasmid</keyword>
<dbReference type="KEGG" id="rir:BN877_p0337"/>
<accession>U4QI65</accession>
<name>U4QI65_9HYPH</name>
<evidence type="ECO:0000313" key="2">
    <source>
        <dbReference type="Proteomes" id="UP000016944"/>
    </source>
</evidence>
<reference evidence="1 2" key="1">
    <citation type="journal article" date="2013" name="Genome Announc.">
        <title>Complete Genome Sequence of the Sesbania Symbiont and Rice Growth-Promoting Endophyte Rhizobium sp. Strain IRBG74.</title>
        <authorList>
            <person name="Crook M.B."/>
            <person name="Mitra S."/>
            <person name="Ane J.M."/>
            <person name="Sadowsky M.J."/>
            <person name="Gyaneshwar P."/>
        </authorList>
    </citation>
    <scope>NUCLEOTIDE SEQUENCE [LARGE SCALE GENOMIC DNA]</scope>
    <source>
        <strain evidence="1 2">IRBG74</strain>
        <plasmid evidence="2">IRBL74_p</plasmid>
    </source>
</reference>
<dbReference type="EMBL" id="HG518324">
    <property type="protein sequence ID" value="CDI12061.1"/>
    <property type="molecule type" value="Genomic_DNA"/>
</dbReference>
<geneLocation type="plasmid" evidence="1 2">
    <name>IRBL74_p</name>
</geneLocation>
<dbReference type="AlphaFoldDB" id="U4QI65"/>
<organism evidence="1 2">
    <name type="scientific">Agrobacterium pusense</name>
    <dbReference type="NCBI Taxonomy" id="648995"/>
    <lineage>
        <taxon>Bacteria</taxon>
        <taxon>Pseudomonadati</taxon>
        <taxon>Pseudomonadota</taxon>
        <taxon>Alphaproteobacteria</taxon>
        <taxon>Hyphomicrobiales</taxon>
        <taxon>Rhizobiaceae</taxon>
        <taxon>Rhizobium/Agrobacterium group</taxon>
        <taxon>Agrobacterium</taxon>
    </lineage>
</organism>
<dbReference type="Proteomes" id="UP000016944">
    <property type="component" value="Plasmid IRBL74_p"/>
</dbReference>
<protein>
    <submittedName>
        <fullName evidence="1">Uncharacterized protein</fullName>
    </submittedName>
</protein>
<evidence type="ECO:0000313" key="1">
    <source>
        <dbReference type="EMBL" id="CDI12061.1"/>
    </source>
</evidence>
<proteinExistence type="predicted"/>